<gene>
    <name evidence="2" type="ORF">AMJ44_05220</name>
</gene>
<dbReference type="PANTHER" id="PTHR13754:SF13">
    <property type="entry name" value="METALLO-BETA-LACTAMASE SUPERFAMILY PROTEIN (AFU_ORTHOLOGUE AFUA_3G07630)"/>
    <property type="match status" value="1"/>
</dbReference>
<dbReference type="InterPro" id="IPR052926">
    <property type="entry name" value="Metallo-beta-lactamase_dom"/>
</dbReference>
<dbReference type="AlphaFoldDB" id="A0A0S7Y2B9"/>
<reference evidence="2 3" key="1">
    <citation type="journal article" date="2015" name="Microbiome">
        <title>Genomic resolution of linkages in carbon, nitrogen, and sulfur cycling among widespread estuary sediment bacteria.</title>
        <authorList>
            <person name="Baker B.J."/>
            <person name="Lazar C.S."/>
            <person name="Teske A.P."/>
            <person name="Dick G.J."/>
        </authorList>
    </citation>
    <scope>NUCLEOTIDE SEQUENCE [LARGE SCALE GENOMIC DNA]</scope>
    <source>
        <strain evidence="2">DG_54_3</strain>
    </source>
</reference>
<sequence length="260" mass="28587">MRFKALSIFFIFFLSISAWGKEVDMPVIKIYYDNTSVNKEIKPDWGFSALVKYRGRNILFDTGGNAQVLAENMKKMGSDPKSIEFVVVSHEHWDHVGGLSAILRPGQKVYFLKSFPESLKDKVKASGAGLFEVAGFQEIIPGVYTTGELGGVLKEQSLILDTDKGLIIVTGCSHPGIVEIVRRSKELLKKEVYFVIGGFHLGALGAGQVEKIIAELKDLEVKKLAPCHCTGEKAISLFQKEFGNDFLKVGAGSILDTSKL</sequence>
<dbReference type="CDD" id="cd07713">
    <property type="entry name" value="DHPS-like_MBL-fold"/>
    <property type="match status" value="1"/>
</dbReference>
<feature type="domain" description="Metallo-beta-lactamase" evidence="1">
    <location>
        <begin position="45"/>
        <end position="228"/>
    </location>
</feature>
<evidence type="ECO:0000259" key="1">
    <source>
        <dbReference type="SMART" id="SM00849"/>
    </source>
</evidence>
<dbReference type="PATRIC" id="fig|1703775.3.peg.1875"/>
<dbReference type="SMART" id="SM00849">
    <property type="entry name" value="Lactamase_B"/>
    <property type="match status" value="1"/>
</dbReference>
<dbReference type="SUPFAM" id="SSF56281">
    <property type="entry name" value="Metallo-hydrolase/oxidoreductase"/>
    <property type="match status" value="1"/>
</dbReference>
<dbReference type="InterPro" id="IPR041712">
    <property type="entry name" value="DHPS-like_MBL-fold"/>
</dbReference>
<dbReference type="GO" id="GO:0016740">
    <property type="term" value="F:transferase activity"/>
    <property type="evidence" value="ECO:0007669"/>
    <property type="project" value="TreeGrafter"/>
</dbReference>
<protein>
    <recommendedName>
        <fullName evidence="1">Metallo-beta-lactamase domain-containing protein</fullName>
    </recommendedName>
</protein>
<dbReference type="EMBL" id="LIZX01000037">
    <property type="protein sequence ID" value="KPJ68887.1"/>
    <property type="molecule type" value="Genomic_DNA"/>
</dbReference>
<evidence type="ECO:0000313" key="2">
    <source>
        <dbReference type="EMBL" id="KPJ68887.1"/>
    </source>
</evidence>
<comment type="caution">
    <text evidence="2">The sequence shown here is derived from an EMBL/GenBank/DDBJ whole genome shotgun (WGS) entry which is preliminary data.</text>
</comment>
<dbReference type="Proteomes" id="UP000051861">
    <property type="component" value="Unassembled WGS sequence"/>
</dbReference>
<organism evidence="2 3">
    <name type="scientific">candidate division WOR-1 bacterium DG_54_3</name>
    <dbReference type="NCBI Taxonomy" id="1703775"/>
    <lineage>
        <taxon>Bacteria</taxon>
        <taxon>Bacillati</taxon>
        <taxon>Saganbacteria</taxon>
    </lineage>
</organism>
<accession>A0A0S7Y2B9</accession>
<name>A0A0S7Y2B9_UNCSA</name>
<dbReference type="InterPro" id="IPR036866">
    <property type="entry name" value="RibonucZ/Hydroxyglut_hydro"/>
</dbReference>
<dbReference type="PANTHER" id="PTHR13754">
    <property type="entry name" value="METALLO-BETA-LACTAMASE SUPERFAMILY PROTEIN"/>
    <property type="match status" value="1"/>
</dbReference>
<dbReference type="Gene3D" id="3.60.15.10">
    <property type="entry name" value="Ribonuclease Z/Hydroxyacylglutathione hydrolase-like"/>
    <property type="match status" value="1"/>
</dbReference>
<dbReference type="Pfam" id="PF00753">
    <property type="entry name" value="Lactamase_B"/>
    <property type="match status" value="1"/>
</dbReference>
<evidence type="ECO:0000313" key="3">
    <source>
        <dbReference type="Proteomes" id="UP000051861"/>
    </source>
</evidence>
<dbReference type="InterPro" id="IPR001279">
    <property type="entry name" value="Metallo-B-lactamas"/>
</dbReference>
<proteinExistence type="predicted"/>